<proteinExistence type="predicted"/>
<dbReference type="Proteomes" id="UP001163828">
    <property type="component" value="Unassembled WGS sequence"/>
</dbReference>
<keyword evidence="4" id="KW-1185">Reference proteome</keyword>
<evidence type="ECO:0000256" key="1">
    <source>
        <dbReference type="SAM" id="MobiDB-lite"/>
    </source>
</evidence>
<feature type="domain" description="Retrovirus-related Pol polyprotein from transposon TNT 1-94-like beta-barrel" evidence="2">
    <location>
        <begin position="119"/>
        <end position="202"/>
    </location>
</feature>
<dbReference type="Pfam" id="PF22936">
    <property type="entry name" value="Pol_BBD"/>
    <property type="match status" value="1"/>
</dbReference>
<evidence type="ECO:0000313" key="3">
    <source>
        <dbReference type="EMBL" id="KAJ3990593.1"/>
    </source>
</evidence>
<gene>
    <name evidence="3" type="ORF">F5050DRAFT_1813862</name>
</gene>
<reference evidence="3" key="1">
    <citation type="submission" date="2022-08" db="EMBL/GenBank/DDBJ databases">
        <authorList>
            <consortium name="DOE Joint Genome Institute"/>
            <person name="Min B."/>
            <person name="Riley R."/>
            <person name="Sierra-Patev S."/>
            <person name="Naranjo-Ortiz M."/>
            <person name="Looney B."/>
            <person name="Konkel Z."/>
            <person name="Slot J.C."/>
            <person name="Sakamoto Y."/>
            <person name="Steenwyk J.L."/>
            <person name="Rokas A."/>
            <person name="Carro J."/>
            <person name="Camarero S."/>
            <person name="Ferreira P."/>
            <person name="Molpeceres G."/>
            <person name="Ruiz-Duenas F.J."/>
            <person name="Serrano A."/>
            <person name="Henrissat B."/>
            <person name="Drula E."/>
            <person name="Hughes K.W."/>
            <person name="Mata J.L."/>
            <person name="Ishikawa N.K."/>
            <person name="Vargas-Isla R."/>
            <person name="Ushijima S."/>
            <person name="Smith C.A."/>
            <person name="Ahrendt S."/>
            <person name="Andreopoulos W."/>
            <person name="He G."/>
            <person name="Labutti K."/>
            <person name="Lipzen A."/>
            <person name="Ng V."/>
            <person name="Sandor L."/>
            <person name="Barry K."/>
            <person name="Martinez A.T."/>
            <person name="Xiao Y."/>
            <person name="Gibbons J.G."/>
            <person name="Terashima K."/>
            <person name="Hibbett D.S."/>
            <person name="Grigoriev I.V."/>
        </authorList>
    </citation>
    <scope>NUCLEOTIDE SEQUENCE</scope>
    <source>
        <strain evidence="3">TFB10827</strain>
    </source>
</reference>
<feature type="region of interest" description="Disordered" evidence="1">
    <location>
        <begin position="1"/>
        <end position="35"/>
    </location>
</feature>
<accession>A0ABQ8PVV7</accession>
<dbReference type="EMBL" id="MU791862">
    <property type="protein sequence ID" value="KAJ3990593.1"/>
    <property type="molecule type" value="Genomic_DNA"/>
</dbReference>
<dbReference type="InterPro" id="IPR054722">
    <property type="entry name" value="PolX-like_BBD"/>
</dbReference>
<organism evidence="3 4">
    <name type="scientific">Lentinula boryana</name>
    <dbReference type="NCBI Taxonomy" id="40481"/>
    <lineage>
        <taxon>Eukaryota</taxon>
        <taxon>Fungi</taxon>
        <taxon>Dikarya</taxon>
        <taxon>Basidiomycota</taxon>
        <taxon>Agaricomycotina</taxon>
        <taxon>Agaricomycetes</taxon>
        <taxon>Agaricomycetidae</taxon>
        <taxon>Agaricales</taxon>
        <taxon>Marasmiineae</taxon>
        <taxon>Omphalotaceae</taxon>
        <taxon>Lentinula</taxon>
    </lineage>
</organism>
<protein>
    <recommendedName>
        <fullName evidence="2">Retrovirus-related Pol polyprotein from transposon TNT 1-94-like beta-barrel domain-containing protein</fullName>
    </recommendedName>
</protein>
<comment type="caution">
    <text evidence="3">The sequence shown here is derived from an EMBL/GenBank/DDBJ whole genome shotgun (WGS) entry which is preliminary data.</text>
</comment>
<name>A0ABQ8PVV7_9AGAR</name>
<evidence type="ECO:0000313" key="4">
    <source>
        <dbReference type="Proteomes" id="UP001163828"/>
    </source>
</evidence>
<evidence type="ECO:0000259" key="2">
    <source>
        <dbReference type="Pfam" id="PF22936"/>
    </source>
</evidence>
<sequence length="271" mass="29538">MKKNCWAKGGGSEGKGPRWYNAPKGMDPNPKSVSAASTMNEDTLFTAGATIYDFSDYDFGGKVELLCYPSHPDTQPHRLGAQEDFALLSDEQDGNTSSVLPTSVKLDTPDNPSVRVPTFIDSGASHWCIRSRRRFVSYTRSKRTGRMATEGSNGSFQIEGYGIAEITVRTGEGSVHKLRFLASHTPSFAMNLLSLPSMDRKGLKGEWGNGRIDVRDPRTGKVIVNGCLAGHRGGHGLYQVDVNRPSFLQLGVPDQSRAHLQCGTIGLVMQM</sequence>